<evidence type="ECO:0000313" key="3">
    <source>
        <dbReference type="EMBL" id="KAB6083117.1"/>
    </source>
</evidence>
<dbReference type="Pfam" id="PF11195">
    <property type="entry name" value="Tad2-like"/>
    <property type="match status" value="1"/>
</dbReference>
<proteinExistence type="predicted"/>
<reference evidence="2" key="4">
    <citation type="submission" date="2019-09" db="EMBL/GenBank/DDBJ databases">
        <authorList>
            <person name="Ross B.D."/>
            <person name="Verster A.J."/>
            <person name="Radey M.C."/>
            <person name="Schmidtke D.T."/>
            <person name="Pope C.E."/>
            <person name="Hoffman L.R."/>
            <person name="Hajjar A.M."/>
            <person name="Peterson S.B."/>
            <person name="Borenstein E."/>
            <person name="Mougous J.D."/>
        </authorList>
    </citation>
    <scope>NUCLEOTIDE SEQUENCE</scope>
    <source>
        <strain evidence="2">H204</strain>
    </source>
</reference>
<organism evidence="3 5">
    <name type="scientific">Bacteroides xylanisolvens</name>
    <dbReference type="NCBI Taxonomy" id="371601"/>
    <lineage>
        <taxon>Bacteria</taxon>
        <taxon>Pseudomonadati</taxon>
        <taxon>Bacteroidota</taxon>
        <taxon>Bacteroidia</taxon>
        <taxon>Bacteroidales</taxon>
        <taxon>Bacteroidaceae</taxon>
        <taxon>Bacteroides</taxon>
    </lineage>
</organism>
<name>A0A5N0LB28_9BACE</name>
<dbReference type="InterPro" id="IPR054052">
    <property type="entry name" value="Y16Q-like"/>
</dbReference>
<reference evidence="4" key="1">
    <citation type="journal article" date="2018" name="J. Anim. Genet.">
        <title>Acquired interbacterial defense systems protect against interspecies antagonism in the human gut microbiome.</title>
        <authorList>
            <person name="Ross B.D."/>
            <person name="Verster A.J."/>
            <person name="Radey M.C."/>
            <person name="Schmidtke D.T."/>
            <person name="Pope C.E."/>
            <person name="Hoffman L.R."/>
            <person name="Hajjar A."/>
            <person name="Peterson S.B."/>
            <person name="Borenstein E."/>
            <person name="Mougous J."/>
        </authorList>
    </citation>
    <scope>NUCLEOTIDE SEQUENCE [LARGE SCALE GENOMIC DNA]</scope>
    <source>
        <strain evidence="4">H204</strain>
    </source>
</reference>
<accession>A0A5N0LB28</accession>
<dbReference type="Pfam" id="PF21825">
    <property type="entry name" value="crAss001_48"/>
    <property type="match status" value="1"/>
</dbReference>
<dbReference type="EMBL" id="VYQC01000026">
    <property type="protein sequence ID" value="KAA9035711.1"/>
    <property type="molecule type" value="Genomic_DNA"/>
</dbReference>
<dbReference type="RefSeq" id="WP_109115746.1">
    <property type="nucleotide sequence ID" value="NZ_CP041230.1"/>
</dbReference>
<dbReference type="Proteomes" id="UP000327007">
    <property type="component" value="Unassembled WGS sequence"/>
</dbReference>
<keyword evidence="5" id="KW-1185">Reference proteome</keyword>
<gene>
    <name evidence="2" type="ORF">F6S82_25600</name>
    <name evidence="3" type="ORF">GA574_21060</name>
</gene>
<dbReference type="InterPro" id="IPR021361">
    <property type="entry name" value="Tad2-like_dom"/>
</dbReference>
<comment type="caution">
    <text evidence="3">The sequence shown here is derived from an EMBL/GenBank/DDBJ whole genome shotgun (WGS) entry which is preliminary data.</text>
</comment>
<evidence type="ECO:0000259" key="1">
    <source>
        <dbReference type="Pfam" id="PF11195"/>
    </source>
</evidence>
<reference evidence="3 5" key="3">
    <citation type="journal article" date="2019" name="Nat. Med.">
        <title>A library of human gut bacterial isolates paired with longitudinal multiomics data enables mechanistic microbiome research.</title>
        <authorList>
            <person name="Poyet M."/>
            <person name="Groussin M."/>
            <person name="Gibbons S.M."/>
            <person name="Avila-Pacheco J."/>
            <person name="Jiang X."/>
            <person name="Kearney S.M."/>
            <person name="Perrotta A.R."/>
            <person name="Berdy B."/>
            <person name="Zhao S."/>
            <person name="Lieberman T.D."/>
            <person name="Swanson P.K."/>
            <person name="Smith M."/>
            <person name="Roesemann S."/>
            <person name="Alexander J.E."/>
            <person name="Rich S.A."/>
            <person name="Livny J."/>
            <person name="Vlamakis H."/>
            <person name="Clish C."/>
            <person name="Bullock K."/>
            <person name="Deik A."/>
            <person name="Scott J."/>
            <person name="Pierce K.A."/>
            <person name="Xavier R.J."/>
            <person name="Alm E.J."/>
        </authorList>
    </citation>
    <scope>NUCLEOTIDE SEQUENCE [LARGE SCALE GENOMIC DNA]</scope>
    <source>
        <strain evidence="3 5">BIOML-A74</strain>
    </source>
</reference>
<reference evidence="2" key="2">
    <citation type="journal article" date="2019" name="bioRxiv">
        <title>Acquired interbacterial defense systems protect against interspecies antagonism in the human gut microbiome.</title>
        <authorList>
            <person name="Ross B.D."/>
            <person name="Verster A.J."/>
            <person name="Radey M.C."/>
            <person name="Schmidtke D.T."/>
            <person name="Pope C.E."/>
            <person name="Hoffman L.R."/>
            <person name="Hajjar A.M."/>
            <person name="Peterson S.B."/>
            <person name="Borenstein E."/>
            <person name="Mougous J.D."/>
        </authorList>
    </citation>
    <scope>NUCLEOTIDE SEQUENCE</scope>
    <source>
        <strain evidence="2">H204</strain>
    </source>
</reference>
<feature type="domain" description="Thoeris anti-defense 2-like" evidence="1">
    <location>
        <begin position="142"/>
        <end position="237"/>
    </location>
</feature>
<sequence length="239" mass="27413">MKKYIETKQIEAEPMTLGDFVQETGRNPYGKDIENHKETEKGYRVKYEDGYESWSPAKAFEKSYKCADTFLDRLHIEMKDLYDRLDKLVAFIDSGKMDEVVTDNYQKFLLRLQQVVMGNYVKTLECRIGCLDGAPNAPFNQMSFGVAIEALKFGLAIRRKGWNGKGLWVIKQVPAHIESDIVPKMQSLPQSAKDLILKGKGFINYTSQCLIYNENTGRADSWIPSISDVFAEDWEIVQQ</sequence>
<dbReference type="Proteomes" id="UP000435059">
    <property type="component" value="Unassembled WGS sequence"/>
</dbReference>
<evidence type="ECO:0000313" key="4">
    <source>
        <dbReference type="Proteomes" id="UP000327007"/>
    </source>
</evidence>
<evidence type="ECO:0000313" key="5">
    <source>
        <dbReference type="Proteomes" id="UP000435059"/>
    </source>
</evidence>
<protein>
    <submittedName>
        <fullName evidence="3">DUF2829 domain-containing protein</fullName>
    </submittedName>
</protein>
<dbReference type="EMBL" id="WDES01000044">
    <property type="protein sequence ID" value="KAB6083117.1"/>
    <property type="molecule type" value="Genomic_DNA"/>
</dbReference>
<dbReference type="AlphaFoldDB" id="A0A5N0LB28"/>
<evidence type="ECO:0000313" key="2">
    <source>
        <dbReference type="EMBL" id="KAA9035711.1"/>
    </source>
</evidence>